<evidence type="ECO:0000256" key="1">
    <source>
        <dbReference type="SAM" id="MobiDB-lite"/>
    </source>
</evidence>
<sequence>MIVNRFAEEMDFPRDVVTTNRLDDGRDIGRTSPSPKPGASKRLRQSHYLSGESLSNRVSFYIDDVVVPSNSGDLTPDLRRQPSFKMFKDIVLGNESPALRRSIRSRSKVLRHHSDLSSMRKPSRLQRKRSANRRPLVRHESLERRTDNCGGGGGRYLGADHHLRTSSVRSSGRVRRQDSAISRHSSASRRSSPAVKLPRKDLPPKERRRRIVVLIVVLTCLFLVSCSVLAVIITLTHRSFHSSTYVSDNSSFLNISDTVRKQNEQHQNSLSREGETGGGLFNLFCSPERNQYGHFLPVSVRRLNTQPPNYCKASS</sequence>
<feature type="region of interest" description="Disordered" evidence="1">
    <location>
        <begin position="18"/>
        <end position="44"/>
    </location>
</feature>
<reference evidence="3" key="1">
    <citation type="submission" date="2020-11" db="EMBL/GenBank/DDBJ databases">
        <authorList>
            <person name="Tran Van P."/>
        </authorList>
    </citation>
    <scope>NUCLEOTIDE SEQUENCE</scope>
</reference>
<dbReference type="AlphaFoldDB" id="A0A7R9EFY3"/>
<feature type="region of interest" description="Disordered" evidence="1">
    <location>
        <begin position="102"/>
        <end position="201"/>
    </location>
</feature>
<evidence type="ECO:0000256" key="2">
    <source>
        <dbReference type="SAM" id="Phobius"/>
    </source>
</evidence>
<keyword evidence="2" id="KW-1133">Transmembrane helix</keyword>
<proteinExistence type="predicted"/>
<keyword evidence="2" id="KW-0472">Membrane</keyword>
<gene>
    <name evidence="3" type="ORF">TMSB3V08_LOCUS9213</name>
</gene>
<feature type="compositionally biased region" description="Basic residues" evidence="1">
    <location>
        <begin position="102"/>
        <end position="111"/>
    </location>
</feature>
<feature type="transmembrane region" description="Helical" evidence="2">
    <location>
        <begin position="211"/>
        <end position="235"/>
    </location>
</feature>
<keyword evidence="2" id="KW-0812">Transmembrane</keyword>
<accession>A0A7R9EFY3</accession>
<protein>
    <submittedName>
        <fullName evidence="3">Uncharacterized protein</fullName>
    </submittedName>
</protein>
<feature type="compositionally biased region" description="Basic residues" evidence="1">
    <location>
        <begin position="121"/>
        <end position="136"/>
    </location>
</feature>
<organism evidence="3">
    <name type="scientific">Timema monikensis</name>
    <dbReference type="NCBI Taxonomy" id="170555"/>
    <lineage>
        <taxon>Eukaryota</taxon>
        <taxon>Metazoa</taxon>
        <taxon>Ecdysozoa</taxon>
        <taxon>Arthropoda</taxon>
        <taxon>Hexapoda</taxon>
        <taxon>Insecta</taxon>
        <taxon>Pterygota</taxon>
        <taxon>Neoptera</taxon>
        <taxon>Polyneoptera</taxon>
        <taxon>Phasmatodea</taxon>
        <taxon>Timematodea</taxon>
        <taxon>Timematoidea</taxon>
        <taxon>Timematidae</taxon>
        <taxon>Timema</taxon>
    </lineage>
</organism>
<evidence type="ECO:0000313" key="3">
    <source>
        <dbReference type="EMBL" id="CAD7432506.1"/>
    </source>
</evidence>
<feature type="compositionally biased region" description="Low complexity" evidence="1">
    <location>
        <begin position="179"/>
        <end position="194"/>
    </location>
</feature>
<dbReference type="EMBL" id="OB795630">
    <property type="protein sequence ID" value="CAD7432506.1"/>
    <property type="molecule type" value="Genomic_DNA"/>
</dbReference>
<name>A0A7R9EFY3_9NEOP</name>
<feature type="compositionally biased region" description="Basic and acidic residues" evidence="1">
    <location>
        <begin position="137"/>
        <end position="147"/>
    </location>
</feature>